<dbReference type="AlphaFoldDB" id="A0A5B7HDP4"/>
<proteinExistence type="predicted"/>
<protein>
    <submittedName>
        <fullName evidence="1">Uncharacterized protein</fullName>
    </submittedName>
</protein>
<comment type="caution">
    <text evidence="1">The sequence shown here is derived from an EMBL/GenBank/DDBJ whole genome shotgun (WGS) entry which is preliminary data.</text>
</comment>
<accession>A0A5B7HDP4</accession>
<dbReference type="EMBL" id="VSRR010031873">
    <property type="protein sequence ID" value="MPC70871.1"/>
    <property type="molecule type" value="Genomic_DNA"/>
</dbReference>
<evidence type="ECO:0000313" key="1">
    <source>
        <dbReference type="EMBL" id="MPC70871.1"/>
    </source>
</evidence>
<sequence length="85" mass="9119">MESCQVVATVLPGNGFRWLGTSVVLHHDHHHHHQGLVCGRCGGLGARWATSVHLHFGSCRSCPKADLASVERSSAAVSLEVILLQ</sequence>
<evidence type="ECO:0000313" key="2">
    <source>
        <dbReference type="Proteomes" id="UP000324222"/>
    </source>
</evidence>
<name>A0A5B7HDP4_PORTR</name>
<reference evidence="1 2" key="1">
    <citation type="submission" date="2019-05" db="EMBL/GenBank/DDBJ databases">
        <title>Another draft genome of Portunus trituberculatus and its Hox gene families provides insights of decapod evolution.</title>
        <authorList>
            <person name="Jeong J.-H."/>
            <person name="Song I."/>
            <person name="Kim S."/>
            <person name="Choi T."/>
            <person name="Kim D."/>
            <person name="Ryu S."/>
            <person name="Kim W."/>
        </authorList>
    </citation>
    <scope>NUCLEOTIDE SEQUENCE [LARGE SCALE GENOMIC DNA]</scope>
    <source>
        <tissue evidence="1">Muscle</tissue>
    </source>
</reference>
<gene>
    <name evidence="1" type="ORF">E2C01_065134</name>
</gene>
<dbReference type="Proteomes" id="UP000324222">
    <property type="component" value="Unassembled WGS sequence"/>
</dbReference>
<keyword evidence="2" id="KW-1185">Reference proteome</keyword>
<organism evidence="1 2">
    <name type="scientific">Portunus trituberculatus</name>
    <name type="common">Swimming crab</name>
    <name type="synonym">Neptunus trituberculatus</name>
    <dbReference type="NCBI Taxonomy" id="210409"/>
    <lineage>
        <taxon>Eukaryota</taxon>
        <taxon>Metazoa</taxon>
        <taxon>Ecdysozoa</taxon>
        <taxon>Arthropoda</taxon>
        <taxon>Crustacea</taxon>
        <taxon>Multicrustacea</taxon>
        <taxon>Malacostraca</taxon>
        <taxon>Eumalacostraca</taxon>
        <taxon>Eucarida</taxon>
        <taxon>Decapoda</taxon>
        <taxon>Pleocyemata</taxon>
        <taxon>Brachyura</taxon>
        <taxon>Eubrachyura</taxon>
        <taxon>Portunoidea</taxon>
        <taxon>Portunidae</taxon>
        <taxon>Portuninae</taxon>
        <taxon>Portunus</taxon>
    </lineage>
</organism>